<dbReference type="AlphaFoldDB" id="A0A7C1HX81"/>
<dbReference type="InterPro" id="IPR010920">
    <property type="entry name" value="LSM_dom_sf"/>
</dbReference>
<organism evidence="5">
    <name type="scientific">Fervidicoccus fontis</name>
    <dbReference type="NCBI Taxonomy" id="683846"/>
    <lineage>
        <taxon>Archaea</taxon>
        <taxon>Thermoproteota</taxon>
        <taxon>Thermoprotei</taxon>
        <taxon>Fervidicoccales</taxon>
        <taxon>Fervidicoccaceae</taxon>
        <taxon>Fervidicoccus</taxon>
    </lineage>
</organism>
<gene>
    <name evidence="5" type="ORF">ENO04_05490</name>
</gene>
<evidence type="ECO:0000256" key="2">
    <source>
        <dbReference type="ARBA" id="ARBA00021121"/>
    </source>
</evidence>
<dbReference type="CDD" id="cd01731">
    <property type="entry name" value="archaeal_Sm1"/>
    <property type="match status" value="1"/>
</dbReference>
<sequence>MNLAETAHKMLASSMGRTVYVKLKGGKEVRGKLKSFDHHLNIVLEEAEEIFPDGEHRKLGLVIIRGDNVIIVSPSTGE</sequence>
<dbReference type="GO" id="GO:0003723">
    <property type="term" value="F:RNA binding"/>
    <property type="evidence" value="ECO:0007669"/>
    <property type="project" value="InterPro"/>
</dbReference>
<dbReference type="Pfam" id="PF01423">
    <property type="entry name" value="LSM"/>
    <property type="match status" value="1"/>
</dbReference>
<comment type="caution">
    <text evidence="5">The sequence shown here is derived from an EMBL/GenBank/DDBJ whole genome shotgun (WGS) entry which is preliminary data.</text>
</comment>
<dbReference type="InterPro" id="IPR001163">
    <property type="entry name" value="Sm_dom_euk/arc"/>
</dbReference>
<accession>A0A7C1HX81</accession>
<dbReference type="EMBL" id="DSDY01000166">
    <property type="protein sequence ID" value="HDS11046.1"/>
    <property type="molecule type" value="Genomic_DNA"/>
</dbReference>
<evidence type="ECO:0000256" key="3">
    <source>
        <dbReference type="ARBA" id="ARBA00023274"/>
    </source>
</evidence>
<evidence type="ECO:0000259" key="4">
    <source>
        <dbReference type="PROSITE" id="PS52002"/>
    </source>
</evidence>
<dbReference type="PANTHER" id="PTHR10553:SF5">
    <property type="entry name" value="U6 SNRNA-ASSOCIATED SM-LIKE PROTEIN LSM7"/>
    <property type="match status" value="1"/>
</dbReference>
<dbReference type="InterPro" id="IPR044641">
    <property type="entry name" value="Lsm7/SmG-like"/>
</dbReference>
<dbReference type="InterPro" id="IPR047575">
    <property type="entry name" value="Sm"/>
</dbReference>
<comment type="similarity">
    <text evidence="1">Belongs to the snRNP Sm proteins family.</text>
</comment>
<evidence type="ECO:0000256" key="1">
    <source>
        <dbReference type="ARBA" id="ARBA00006850"/>
    </source>
</evidence>
<dbReference type="InterPro" id="IPR022901">
    <property type="entry name" value="snRNP_Sm-like_arc"/>
</dbReference>
<dbReference type="SUPFAM" id="SSF50182">
    <property type="entry name" value="Sm-like ribonucleoproteins"/>
    <property type="match status" value="1"/>
</dbReference>
<dbReference type="SMART" id="SM00651">
    <property type="entry name" value="Sm"/>
    <property type="match status" value="1"/>
</dbReference>
<dbReference type="PROSITE" id="PS52002">
    <property type="entry name" value="SM"/>
    <property type="match status" value="1"/>
</dbReference>
<protein>
    <recommendedName>
        <fullName evidence="2">Putative snRNP Sm-like protein</fullName>
    </recommendedName>
</protein>
<dbReference type="PANTHER" id="PTHR10553">
    <property type="entry name" value="SMALL NUCLEAR RIBONUCLEOPROTEIN"/>
    <property type="match status" value="1"/>
</dbReference>
<reference evidence="5" key="1">
    <citation type="journal article" date="2020" name="mSystems">
        <title>Genome- and Community-Level Interaction Insights into Carbon Utilization and Element Cycling Functions of Hydrothermarchaeota in Hydrothermal Sediment.</title>
        <authorList>
            <person name="Zhou Z."/>
            <person name="Liu Y."/>
            <person name="Xu W."/>
            <person name="Pan J."/>
            <person name="Luo Z.H."/>
            <person name="Li M."/>
        </authorList>
    </citation>
    <scope>NUCLEOTIDE SEQUENCE [LARGE SCALE GENOMIC DNA]</scope>
    <source>
        <strain evidence="5">SpSt-123</strain>
    </source>
</reference>
<dbReference type="Gene3D" id="2.30.30.100">
    <property type="match status" value="1"/>
</dbReference>
<evidence type="ECO:0000313" key="5">
    <source>
        <dbReference type="EMBL" id="HDS11046.1"/>
    </source>
</evidence>
<feature type="domain" description="Sm" evidence="4">
    <location>
        <begin position="6"/>
        <end position="78"/>
    </location>
</feature>
<proteinExistence type="inferred from homology"/>
<keyword evidence="3" id="KW-0687">Ribonucleoprotein</keyword>
<name>A0A7C1HX81_9CREN</name>
<dbReference type="GO" id="GO:1990904">
    <property type="term" value="C:ribonucleoprotein complex"/>
    <property type="evidence" value="ECO:0007669"/>
    <property type="project" value="UniProtKB-KW"/>
</dbReference>